<dbReference type="EMBL" id="JBHTMP010000053">
    <property type="protein sequence ID" value="MFD1324616.1"/>
    <property type="molecule type" value="Genomic_DNA"/>
</dbReference>
<dbReference type="InterPro" id="IPR010259">
    <property type="entry name" value="S8pro/Inhibitor_I9"/>
</dbReference>
<dbReference type="InterPro" id="IPR013783">
    <property type="entry name" value="Ig-like_fold"/>
</dbReference>
<feature type="domain" description="Ricin B lectin" evidence="7">
    <location>
        <begin position="949"/>
        <end position="1067"/>
    </location>
</feature>
<dbReference type="SUPFAM" id="SSF50370">
    <property type="entry name" value="Ricin B-like lectins"/>
    <property type="match status" value="4"/>
</dbReference>
<evidence type="ECO:0000313" key="9">
    <source>
        <dbReference type="Proteomes" id="UP001597260"/>
    </source>
</evidence>
<evidence type="ECO:0000256" key="6">
    <source>
        <dbReference type="SAM" id="MobiDB-lite"/>
    </source>
</evidence>
<evidence type="ECO:0000256" key="3">
    <source>
        <dbReference type="ARBA" id="ARBA00022801"/>
    </source>
</evidence>
<accession>A0ABW3YJJ7</accession>
<dbReference type="InterPro" id="IPR037045">
    <property type="entry name" value="S8pro/Inhibitor_I9_sf"/>
</dbReference>
<feature type="domain" description="Ricin B lectin" evidence="7">
    <location>
        <begin position="748"/>
        <end position="865"/>
    </location>
</feature>
<keyword evidence="2 5" id="KW-0645">Protease</keyword>
<evidence type="ECO:0000259" key="7">
    <source>
        <dbReference type="SMART" id="SM00458"/>
    </source>
</evidence>
<proteinExistence type="inferred from homology"/>
<protein>
    <submittedName>
        <fullName evidence="8">Ricin-type beta-trefoil lectin domain protein</fullName>
    </submittedName>
</protein>
<dbReference type="PANTHER" id="PTHR43806">
    <property type="entry name" value="PEPTIDASE S8"/>
    <property type="match status" value="1"/>
</dbReference>
<dbReference type="PROSITE" id="PS51892">
    <property type="entry name" value="SUBTILASE"/>
    <property type="match status" value="1"/>
</dbReference>
<evidence type="ECO:0000313" key="8">
    <source>
        <dbReference type="EMBL" id="MFD1324616.1"/>
    </source>
</evidence>
<evidence type="ECO:0000256" key="2">
    <source>
        <dbReference type="ARBA" id="ARBA00022670"/>
    </source>
</evidence>
<keyword evidence="9" id="KW-1185">Reference proteome</keyword>
<dbReference type="PRINTS" id="PR00723">
    <property type="entry name" value="SUBTILISIN"/>
</dbReference>
<dbReference type="SUPFAM" id="SSF52743">
    <property type="entry name" value="Subtilisin-like"/>
    <property type="match status" value="1"/>
</dbReference>
<feature type="region of interest" description="Disordered" evidence="6">
    <location>
        <begin position="83"/>
        <end position="102"/>
    </location>
</feature>
<feature type="domain" description="Ricin B lectin" evidence="7">
    <location>
        <begin position="539"/>
        <end position="655"/>
    </location>
</feature>
<dbReference type="PROSITE" id="PS50231">
    <property type="entry name" value="RICIN_B_LECTIN"/>
    <property type="match status" value="4"/>
</dbReference>
<dbReference type="RefSeq" id="WP_377575536.1">
    <property type="nucleotide sequence ID" value="NZ_JBHTMP010000053.1"/>
</dbReference>
<dbReference type="InterPro" id="IPR000209">
    <property type="entry name" value="Peptidase_S8/S53_dom"/>
</dbReference>
<keyword evidence="3 5" id="KW-0378">Hydrolase</keyword>
<dbReference type="Proteomes" id="UP001597260">
    <property type="component" value="Unassembled WGS sequence"/>
</dbReference>
<feature type="active site" description="Charge relay system" evidence="5">
    <location>
        <position position="246"/>
    </location>
</feature>
<gene>
    <name evidence="8" type="ORF">ACFQ4H_26360</name>
</gene>
<dbReference type="PANTHER" id="PTHR43806:SF11">
    <property type="entry name" value="CEREVISIN-RELATED"/>
    <property type="match status" value="1"/>
</dbReference>
<dbReference type="InterPro" id="IPR015919">
    <property type="entry name" value="Cadherin-like_sf"/>
</dbReference>
<feature type="active site" description="Charge relay system" evidence="5">
    <location>
        <position position="217"/>
    </location>
</feature>
<dbReference type="Pfam" id="PF00652">
    <property type="entry name" value="Ricin_B_lectin"/>
    <property type="match status" value="4"/>
</dbReference>
<dbReference type="Gene3D" id="3.30.70.80">
    <property type="entry name" value="Peptidase S8 propeptide/proteinase inhibitor I9"/>
    <property type="match status" value="1"/>
</dbReference>
<dbReference type="InterPro" id="IPR035992">
    <property type="entry name" value="Ricin_B-like_lectins"/>
</dbReference>
<dbReference type="Gene3D" id="3.40.50.200">
    <property type="entry name" value="Peptidase S8/S53 domain"/>
    <property type="match status" value="1"/>
</dbReference>
<feature type="region of interest" description="Disordered" evidence="6">
    <location>
        <begin position="184"/>
        <end position="203"/>
    </location>
</feature>
<evidence type="ECO:0000256" key="1">
    <source>
        <dbReference type="ARBA" id="ARBA00011073"/>
    </source>
</evidence>
<dbReference type="CDD" id="cd04077">
    <property type="entry name" value="Peptidases_S8_PCSK9_ProteinaseK_like"/>
    <property type="match status" value="1"/>
</dbReference>
<dbReference type="Pfam" id="PF05922">
    <property type="entry name" value="Inhibitor_I9"/>
    <property type="match status" value="1"/>
</dbReference>
<dbReference type="Pfam" id="PF05345">
    <property type="entry name" value="He_PIG"/>
    <property type="match status" value="4"/>
</dbReference>
<dbReference type="SMART" id="SM00458">
    <property type="entry name" value="RICIN"/>
    <property type="match status" value="4"/>
</dbReference>
<dbReference type="SUPFAM" id="SSF49313">
    <property type="entry name" value="Cadherin-like"/>
    <property type="match status" value="3"/>
</dbReference>
<dbReference type="PROSITE" id="PS00137">
    <property type="entry name" value="SUBTILASE_HIS"/>
    <property type="match status" value="1"/>
</dbReference>
<dbReference type="InterPro" id="IPR000772">
    <property type="entry name" value="Ricin_B_lectin"/>
</dbReference>
<comment type="caution">
    <text evidence="8">The sequence shown here is derived from an EMBL/GenBank/DDBJ whole genome shotgun (WGS) entry which is preliminary data.</text>
</comment>
<dbReference type="InterPro" id="IPR022398">
    <property type="entry name" value="Peptidase_S8_His-AS"/>
</dbReference>
<dbReference type="InterPro" id="IPR050131">
    <property type="entry name" value="Peptidase_S8_subtilisin-like"/>
</dbReference>
<dbReference type="InterPro" id="IPR015500">
    <property type="entry name" value="Peptidase_S8_subtilisin-rel"/>
</dbReference>
<reference evidence="9" key="1">
    <citation type="journal article" date="2019" name="Int. J. Syst. Evol. Microbiol.">
        <title>The Global Catalogue of Microorganisms (GCM) 10K type strain sequencing project: providing services to taxonomists for standard genome sequencing and annotation.</title>
        <authorList>
            <consortium name="The Broad Institute Genomics Platform"/>
            <consortium name="The Broad Institute Genome Sequencing Center for Infectious Disease"/>
            <person name="Wu L."/>
            <person name="Ma J."/>
        </authorList>
    </citation>
    <scope>NUCLEOTIDE SEQUENCE [LARGE SCALE GENOMIC DNA]</scope>
    <source>
        <strain evidence="9">JCM 31037</strain>
    </source>
</reference>
<dbReference type="InterPro" id="IPR034193">
    <property type="entry name" value="PCSK9_ProteinaseK-like"/>
</dbReference>
<name>A0ABW3YJJ7_9ACTN</name>
<feature type="compositionally biased region" description="Low complexity" evidence="6">
    <location>
        <begin position="58"/>
        <end position="72"/>
    </location>
</feature>
<comment type="similarity">
    <text evidence="1 5">Belongs to the peptidase S8 family.</text>
</comment>
<sequence length="1274" mass="128421">MNHLRKPGTAPRHRLLPAAGALLVLPILALTASAVPPRFADFGTSAATLVDSTPAGQAATRPTSAAPASTTVAPAAATPTVAPAVTPATAPPTAAQGAAPQAGTAIPGSYIVTVKAKEAARIRSHARDLAADYSGKLGNVWTTALHGFSVRMSAADAERLARDTRVASVRPDLVVTAAGTQTDPSWSLDRVDQTGRTPSGTYDYDNDGSGAHIYVFDTGVRATHSEFAGRIGDSTPGTDHNDCGGHGTAVASAAAGTVYGVAKKATVHPVRVLGCDGAGAAADALTAIDWVTSTAPRPAVVNMSWSTGPQDALDNAIRASTASGVTYVIAAGNSNNGACATSPQRVSEAIVVGATDDRDRRAGFSNYGSCVDIFAPGTDIKTGAWTADDATVTSGGTSLSAPIVAGAAAVYLAAHPSATSAQVRDALVGCATTGLISDPGVGSPDRLLNTRCGSGPAVTNPGAQYTAVGQVVTLRKITAPTAVRFAATGLPAGLSINTTTGVISGTGTTGGTSIAQVTATDAAGASTTTSFRWNVILGRGAFSGPGSLCVDNNSSNTTDGNPLQLWPCSSGNGAQLFTAHADGRFEVQGKCMTAGSQVVLRTCDGSSAQVWTARSSGEVVNPATGQCLTAASTNWSARLSLATCAAGTLQTFRAPSGLGQDVISVENPGFQGMVKGTVVRKAVFASNLDTTQRLTWSATGLPTGLSINASTGMISGTATTITTSAVTLTVANEAGQTGTASFTWQVGDGRILGINGYCADSANASSQNGNPIQLHPCNGTAAQMWTVRSDGRLEVFAKCITVADDGVSVVLSDCGTAAAQVWAVSGSTLRHTATGKCLTAPTGDTYAKLTIDVCATRAGQVWNLPTAPVRLDAVTKQSWTTSTAPTLTVAVQSVKPISRYAATGLPSGVTLNASTGVLSGTPTAIGSGEAIVTVTDSAGGIGATSFQWTVLHGQIRNASGWCLDNSRGRTEDGNPILVWGCSDSGTQQWIVRPDGALEVQGGCMVAAALVTWGSCDGAANKVWQATENGELRNPASGKCLTAPSLAYDVQFTLADCAATALQIWALPTAPRIITPVPQQSVTGTAVSLVLGVTYNGGPTPTVTATGLPAGLTISGTTISGTPTTTGRYPVSVRAQSTSGVSTASFVWLVIAPGAAGLIIHPAGNCVDRGGPNSSLWLFGCNYSGAQMFTIRADGRLEVQNTCMMPLGGGTASGTQVGTGTCSTTDATQVWTVEAGNTLRNTASGLCLTAPSPNGLSGLYLGSCSGSTWTLPVRA</sequence>
<dbReference type="InterPro" id="IPR036852">
    <property type="entry name" value="Peptidase_S8/S53_dom_sf"/>
</dbReference>
<keyword evidence="4 5" id="KW-0720">Serine protease</keyword>
<feature type="active site" description="Charge relay system" evidence="5">
    <location>
        <position position="398"/>
    </location>
</feature>
<feature type="domain" description="Ricin B lectin" evidence="7">
    <location>
        <begin position="1153"/>
        <end position="1271"/>
    </location>
</feature>
<evidence type="ECO:0000256" key="4">
    <source>
        <dbReference type="ARBA" id="ARBA00022825"/>
    </source>
</evidence>
<dbReference type="Gene3D" id="2.80.10.50">
    <property type="match status" value="4"/>
</dbReference>
<organism evidence="8 9">
    <name type="scientific">Micromonospora sonneratiae</name>
    <dbReference type="NCBI Taxonomy" id="1184706"/>
    <lineage>
        <taxon>Bacteria</taxon>
        <taxon>Bacillati</taxon>
        <taxon>Actinomycetota</taxon>
        <taxon>Actinomycetes</taxon>
        <taxon>Micromonosporales</taxon>
        <taxon>Micromonosporaceae</taxon>
        <taxon>Micromonospora</taxon>
    </lineage>
</organism>
<dbReference type="Pfam" id="PF00082">
    <property type="entry name" value="Peptidase_S8"/>
    <property type="match status" value="1"/>
</dbReference>
<dbReference type="Gene3D" id="2.60.40.10">
    <property type="entry name" value="Immunoglobulins"/>
    <property type="match status" value="4"/>
</dbReference>
<feature type="region of interest" description="Disordered" evidence="6">
    <location>
        <begin position="53"/>
        <end position="72"/>
    </location>
</feature>
<dbReference type="InterPro" id="IPR023828">
    <property type="entry name" value="Peptidase_S8_Ser-AS"/>
</dbReference>
<evidence type="ECO:0000256" key="5">
    <source>
        <dbReference type="PROSITE-ProRule" id="PRU01240"/>
    </source>
</evidence>
<dbReference type="PROSITE" id="PS00138">
    <property type="entry name" value="SUBTILASE_SER"/>
    <property type="match status" value="1"/>
</dbReference>